<reference evidence="3 4" key="1">
    <citation type="submission" date="2018-11" db="EMBL/GenBank/DDBJ databases">
        <title>Gordonia insulae sp. nov., isolated from an island soil.</title>
        <authorList>
            <person name="Kim Y.S."/>
            <person name="Kim S.B."/>
        </authorList>
    </citation>
    <scope>NUCLEOTIDE SEQUENCE [LARGE SCALE GENOMIC DNA]</scope>
    <source>
        <strain evidence="3 4">MMS17-SY073</strain>
    </source>
</reference>
<dbReference type="GO" id="GO:0005506">
    <property type="term" value="F:iron ion binding"/>
    <property type="evidence" value="ECO:0007669"/>
    <property type="project" value="InterPro"/>
</dbReference>
<evidence type="ECO:0000313" key="3">
    <source>
        <dbReference type="EMBL" id="AZG46222.1"/>
    </source>
</evidence>
<dbReference type="PANTHER" id="PTHR46696">
    <property type="entry name" value="P450, PUTATIVE (EUROFUNG)-RELATED"/>
    <property type="match status" value="1"/>
</dbReference>
<dbReference type="Gene3D" id="1.10.630.10">
    <property type="entry name" value="Cytochrome P450"/>
    <property type="match status" value="1"/>
</dbReference>
<dbReference type="RefSeq" id="WP_124708769.1">
    <property type="nucleotide sequence ID" value="NZ_CP033972.1"/>
</dbReference>
<comment type="similarity">
    <text evidence="1 2">Belongs to the cytochrome P450 family.</text>
</comment>
<keyword evidence="4" id="KW-1185">Reference proteome</keyword>
<dbReference type="InterPro" id="IPR036396">
    <property type="entry name" value="Cyt_P450_sf"/>
</dbReference>
<dbReference type="InterPro" id="IPR017972">
    <property type="entry name" value="Cyt_P450_CS"/>
</dbReference>
<accession>A0A3G8JNY8</accession>
<keyword evidence="2" id="KW-0479">Metal-binding</keyword>
<sequence>MTTTAPCPLPTSPADPFDLDLLEDPLAFQADLRDAGPVVYLEKYGVYAMGRYEQVRAALTDWQSFQSAAGVGLSNFRFEKPWRPPSVLLEADPPFHDAPRAVLTKVLGPRALLRLRDEWIADADRLVAQVLDTGVEIDAVPALAQAFPLRVFPDAVGLREAGRENLLPYGNLTFNAFGPHNSLVQAGEPLVAGLSAWVNEQCRRENLSDNGFGAQIWAASDRGDITPTQAPLIVRSLLTAGVDTTVNGLAAVLYAFATHPEQWQRVREDPSLARTAFDEAVRWESPVQTFFRTATSDIRVGDVTIPDGEKILMFLGAANRDPRRWTRPDDFDLHRDPSGHVGFGMGIHQCVGQHVARLESEALLSALARRVTAIEPAGTPQRHLNNTLRSWESIPLRLIT</sequence>
<dbReference type="PANTHER" id="PTHR46696:SF1">
    <property type="entry name" value="CYTOCHROME P450 YJIB-RELATED"/>
    <property type="match status" value="1"/>
</dbReference>
<keyword evidence="2" id="KW-0408">Iron</keyword>
<dbReference type="OrthoDB" id="9801155at2"/>
<proteinExistence type="inferred from homology"/>
<evidence type="ECO:0000256" key="2">
    <source>
        <dbReference type="RuleBase" id="RU000461"/>
    </source>
</evidence>
<gene>
    <name evidence="3" type="ORF">D7316_02823</name>
</gene>
<protein>
    <submittedName>
        <fullName evidence="3">Cytochrome p450 CYP199A2</fullName>
        <ecNumber evidence="3">1.14.99.15</ecNumber>
    </submittedName>
</protein>
<dbReference type="CDD" id="cd11037">
    <property type="entry name" value="CYP199A2-like"/>
    <property type="match status" value="1"/>
</dbReference>
<dbReference type="KEGG" id="gom:D7316_02823"/>
<evidence type="ECO:0000256" key="1">
    <source>
        <dbReference type="ARBA" id="ARBA00010617"/>
    </source>
</evidence>
<dbReference type="EMBL" id="CP033972">
    <property type="protein sequence ID" value="AZG46222.1"/>
    <property type="molecule type" value="Genomic_DNA"/>
</dbReference>
<dbReference type="AlphaFoldDB" id="A0A3G8JNY8"/>
<dbReference type="GO" id="GO:0018690">
    <property type="term" value="F:4-methoxybenzoate monooxygenase (O-demethylating) activity"/>
    <property type="evidence" value="ECO:0007669"/>
    <property type="project" value="UniProtKB-EC"/>
</dbReference>
<name>A0A3G8JNY8_9ACTN</name>
<dbReference type="PROSITE" id="PS00086">
    <property type="entry name" value="CYTOCHROME_P450"/>
    <property type="match status" value="1"/>
</dbReference>
<keyword evidence="2" id="KW-0503">Monooxygenase</keyword>
<dbReference type="Proteomes" id="UP000271469">
    <property type="component" value="Chromosome"/>
</dbReference>
<dbReference type="GO" id="GO:0020037">
    <property type="term" value="F:heme binding"/>
    <property type="evidence" value="ECO:0007669"/>
    <property type="project" value="InterPro"/>
</dbReference>
<organism evidence="3 4">
    <name type="scientific">Gordonia insulae</name>
    <dbReference type="NCBI Taxonomy" id="2420509"/>
    <lineage>
        <taxon>Bacteria</taxon>
        <taxon>Bacillati</taxon>
        <taxon>Actinomycetota</taxon>
        <taxon>Actinomycetes</taxon>
        <taxon>Mycobacteriales</taxon>
        <taxon>Gordoniaceae</taxon>
        <taxon>Gordonia</taxon>
    </lineage>
</organism>
<keyword evidence="2" id="KW-0349">Heme</keyword>
<dbReference type="EC" id="1.14.99.15" evidence="3"/>
<keyword evidence="2 3" id="KW-0560">Oxidoreductase</keyword>
<dbReference type="Pfam" id="PF00067">
    <property type="entry name" value="p450"/>
    <property type="match status" value="1"/>
</dbReference>
<dbReference type="SUPFAM" id="SSF48264">
    <property type="entry name" value="Cytochrome P450"/>
    <property type="match status" value="1"/>
</dbReference>
<dbReference type="InterPro" id="IPR001128">
    <property type="entry name" value="Cyt_P450"/>
</dbReference>
<evidence type="ECO:0000313" key="4">
    <source>
        <dbReference type="Proteomes" id="UP000271469"/>
    </source>
</evidence>